<dbReference type="InterPro" id="IPR002182">
    <property type="entry name" value="NB-ARC"/>
</dbReference>
<dbReference type="STRING" id="81985.R0GGV9"/>
<dbReference type="AlphaFoldDB" id="R0GGV9"/>
<dbReference type="OrthoDB" id="1074617at2759"/>
<evidence type="ECO:0000256" key="1">
    <source>
        <dbReference type="ARBA" id="ARBA00022614"/>
    </source>
</evidence>
<evidence type="ECO:0000313" key="4">
    <source>
        <dbReference type="EMBL" id="EOA16009.1"/>
    </source>
</evidence>
<dbReference type="Gene3D" id="3.40.50.300">
    <property type="entry name" value="P-loop containing nucleotide triphosphate hydrolases"/>
    <property type="match status" value="1"/>
</dbReference>
<sequence>MMDGNAVYVSFNRCEDTIRHSFLSHISAEFHRRRITCEYHVSDHDRVPEERDAAIAKSKVSLVILSEEYAFSKQCLDELLNVSECRANNDLVVVPVFYGFTKSALRKQCLKLKNKYPDDRVADWRRTLLEIADLPGHASSLERSDSELVQEIVADVRQKLDLTSMIGIYPRLMEIENLLCKQPWSVHSLGIWGMGGIGKSTLAEEAFKQLSGDYEAACFIKDFDIAFQERGAYGLLEEHLGKKLGLKNPVTREKLRHKRIMVVLDDVHKPVGATTFLSWFDLLGPRSLIIITSRDKQLLVQCRVKDIYEVQGLDELEAQQLFSQRVIDEINSPKLVEYKKNLLKLVEYANGNPLALRIYCSELEGKKPPELDSAVLELKGHLSDKIFDAFKKSYDALSDSEKEIFLLIVCFLRGENVEYVMQLLSGCGFFPHVGIDALVDKGLVFLSDNRVKMHDLIYDVGLKIIRDQREETEMGYRFLDASNIQSIQEENEEPKDTPKQETEDIKAITLDASNLASTDQVAFQHMYNLRYMKIIHSSEKNHDFCPQSMPLELRLLHWENYPFRSFPLDFDDIQHLVELNMPYSNLKKLWEGNKSLEMLKRVTLRQSKQLENVDELRFSRNIEEIDLQGCSRLKRFPDMGQSQHLRVVNLSACIEINGFPNVPSSIKKLHLQGTNIRELPFMNYSSESKGLSDDQSHLEGLTSQVNVSSSNQIMVTFESLEVLNLSGCLGLEVVKGFPPNLKELYLAKTSIKEISSSLCHLSQLVTLDVEDCKQLMDLPMGMSDMTSLTTLKLSGCSMLEKIQDLPENLKELYLTSTAVREYPSSLGDNLSKL</sequence>
<dbReference type="Gene3D" id="3.40.50.10140">
    <property type="entry name" value="Toll/interleukin-1 receptor homology (TIR) domain"/>
    <property type="match status" value="1"/>
</dbReference>
<dbReference type="PROSITE" id="PS50104">
    <property type="entry name" value="TIR"/>
    <property type="match status" value="1"/>
</dbReference>
<dbReference type="InterPro" id="IPR058192">
    <property type="entry name" value="WHD_ROQ1-like"/>
</dbReference>
<evidence type="ECO:0000313" key="5">
    <source>
        <dbReference type="Proteomes" id="UP000029121"/>
    </source>
</evidence>
<dbReference type="Pfam" id="PF23282">
    <property type="entry name" value="WHD_ROQ1"/>
    <property type="match status" value="1"/>
</dbReference>
<dbReference type="InterPro" id="IPR011713">
    <property type="entry name" value="Leu-rich_rpt_3"/>
</dbReference>
<dbReference type="Proteomes" id="UP000029121">
    <property type="component" value="Unassembled WGS sequence"/>
</dbReference>
<dbReference type="InterPro" id="IPR000157">
    <property type="entry name" value="TIR_dom"/>
</dbReference>
<dbReference type="SUPFAM" id="SSF52200">
    <property type="entry name" value="Toll/Interleukin receptor TIR domain"/>
    <property type="match status" value="1"/>
</dbReference>
<dbReference type="SUPFAM" id="SSF52540">
    <property type="entry name" value="P-loop containing nucleoside triphosphate hydrolases"/>
    <property type="match status" value="1"/>
</dbReference>
<dbReference type="InterPro" id="IPR032675">
    <property type="entry name" value="LRR_dom_sf"/>
</dbReference>
<keyword evidence="1" id="KW-0433">Leucine-rich repeat</keyword>
<dbReference type="InterPro" id="IPR035897">
    <property type="entry name" value="Toll_tir_struct_dom_sf"/>
</dbReference>
<dbReference type="Gene3D" id="1.10.8.430">
    <property type="entry name" value="Helical domain of apoptotic protease-activating factors"/>
    <property type="match status" value="1"/>
</dbReference>
<evidence type="ECO:0000259" key="3">
    <source>
        <dbReference type="PROSITE" id="PS50104"/>
    </source>
</evidence>
<accession>R0GGV9</accession>
<dbReference type="SMART" id="SM00255">
    <property type="entry name" value="TIR"/>
    <property type="match status" value="1"/>
</dbReference>
<dbReference type="Pfam" id="PF00931">
    <property type="entry name" value="NB-ARC"/>
    <property type="match status" value="1"/>
</dbReference>
<dbReference type="GO" id="GO:0043531">
    <property type="term" value="F:ADP binding"/>
    <property type="evidence" value="ECO:0007669"/>
    <property type="project" value="InterPro"/>
</dbReference>
<dbReference type="PRINTS" id="PR00364">
    <property type="entry name" value="DISEASERSIST"/>
</dbReference>
<evidence type="ECO:0000256" key="2">
    <source>
        <dbReference type="ARBA" id="ARBA00022737"/>
    </source>
</evidence>
<dbReference type="Gene3D" id="3.80.10.10">
    <property type="entry name" value="Ribonuclease Inhibitor"/>
    <property type="match status" value="2"/>
</dbReference>
<dbReference type="InterPro" id="IPR027417">
    <property type="entry name" value="P-loop_NTPase"/>
</dbReference>
<dbReference type="Pfam" id="PF01582">
    <property type="entry name" value="TIR"/>
    <property type="match status" value="1"/>
</dbReference>
<proteinExistence type="predicted"/>
<feature type="non-terminal residue" evidence="4">
    <location>
        <position position="833"/>
    </location>
</feature>
<dbReference type="Pfam" id="PF07725">
    <property type="entry name" value="LRR_3"/>
    <property type="match status" value="1"/>
</dbReference>
<dbReference type="InterPro" id="IPR044974">
    <property type="entry name" value="Disease_R_plants"/>
</dbReference>
<dbReference type="GO" id="GO:0006952">
    <property type="term" value="P:defense response"/>
    <property type="evidence" value="ECO:0007669"/>
    <property type="project" value="InterPro"/>
</dbReference>
<dbReference type="InterPro" id="IPR042197">
    <property type="entry name" value="Apaf_helical"/>
</dbReference>
<dbReference type="PANTHER" id="PTHR11017:SF518">
    <property type="entry name" value="DISEASE RESISTANCE PROTEIN (TIR-NBS-LRR CLASS)-RELATED"/>
    <property type="match status" value="1"/>
</dbReference>
<feature type="domain" description="TIR" evidence="3">
    <location>
        <begin position="3"/>
        <end position="160"/>
    </location>
</feature>
<dbReference type="PANTHER" id="PTHR11017">
    <property type="entry name" value="LEUCINE-RICH REPEAT-CONTAINING PROTEIN"/>
    <property type="match status" value="1"/>
</dbReference>
<keyword evidence="2" id="KW-0677">Repeat</keyword>
<keyword evidence="5" id="KW-1185">Reference proteome</keyword>
<gene>
    <name evidence="4" type="ORF">CARUB_v10004129mg</name>
</gene>
<protein>
    <recommendedName>
        <fullName evidence="3">TIR domain-containing protein</fullName>
    </recommendedName>
</protein>
<dbReference type="EMBL" id="KB870811">
    <property type="protein sequence ID" value="EOA16009.1"/>
    <property type="molecule type" value="Genomic_DNA"/>
</dbReference>
<dbReference type="SUPFAM" id="SSF52058">
    <property type="entry name" value="L domain-like"/>
    <property type="match status" value="1"/>
</dbReference>
<dbReference type="GO" id="GO:0007165">
    <property type="term" value="P:signal transduction"/>
    <property type="evidence" value="ECO:0007669"/>
    <property type="project" value="InterPro"/>
</dbReference>
<reference evidence="5" key="1">
    <citation type="journal article" date="2013" name="Nat. Genet.">
        <title>The Capsella rubella genome and the genomic consequences of rapid mating system evolution.</title>
        <authorList>
            <person name="Slotte T."/>
            <person name="Hazzouri K.M."/>
            <person name="Agren J.A."/>
            <person name="Koenig D."/>
            <person name="Maumus F."/>
            <person name="Guo Y.L."/>
            <person name="Steige K."/>
            <person name="Platts A.E."/>
            <person name="Escobar J.S."/>
            <person name="Newman L.K."/>
            <person name="Wang W."/>
            <person name="Mandakova T."/>
            <person name="Vello E."/>
            <person name="Smith L.M."/>
            <person name="Henz S.R."/>
            <person name="Steffen J."/>
            <person name="Takuno S."/>
            <person name="Brandvain Y."/>
            <person name="Coop G."/>
            <person name="Andolfatto P."/>
            <person name="Hu T.T."/>
            <person name="Blanchette M."/>
            <person name="Clark R.M."/>
            <person name="Quesneville H."/>
            <person name="Nordborg M."/>
            <person name="Gaut B.S."/>
            <person name="Lysak M.A."/>
            <person name="Jenkins J."/>
            <person name="Grimwood J."/>
            <person name="Chapman J."/>
            <person name="Prochnik S."/>
            <person name="Shu S."/>
            <person name="Rokhsar D."/>
            <person name="Schmutz J."/>
            <person name="Weigel D."/>
            <person name="Wright S.I."/>
        </authorList>
    </citation>
    <scope>NUCLEOTIDE SEQUENCE [LARGE SCALE GENOMIC DNA]</scope>
    <source>
        <strain evidence="5">cv. Monte Gargano</strain>
    </source>
</reference>
<name>R0GGV9_9BRAS</name>
<organism evidence="4 5">
    <name type="scientific">Capsella rubella</name>
    <dbReference type="NCBI Taxonomy" id="81985"/>
    <lineage>
        <taxon>Eukaryota</taxon>
        <taxon>Viridiplantae</taxon>
        <taxon>Streptophyta</taxon>
        <taxon>Embryophyta</taxon>
        <taxon>Tracheophyta</taxon>
        <taxon>Spermatophyta</taxon>
        <taxon>Magnoliopsida</taxon>
        <taxon>eudicotyledons</taxon>
        <taxon>Gunneridae</taxon>
        <taxon>Pentapetalae</taxon>
        <taxon>rosids</taxon>
        <taxon>malvids</taxon>
        <taxon>Brassicales</taxon>
        <taxon>Brassicaceae</taxon>
        <taxon>Camelineae</taxon>
        <taxon>Capsella</taxon>
    </lineage>
</organism>
<dbReference type="KEGG" id="crb:17880116"/>